<sequence>MSRLSEQLREAIEEEIATGVLLPGTHLDEVELARRFGVSRTPIREALSLLLGEGLIENRPRRGAVVTQLSPLRLVEMFEVMAELEAMCARLASRRITEAELAAMGSAHEACREAAQGADTDAYFYANERFHYALYTASHNTFLAEQATGLQRKLRPYRRLQLRVRHRLLGSFSEHQAILDALRAGNTEAAVRSVRDHVLVQGERFADLIASLNRLAEPAASG</sequence>
<evidence type="ECO:0000256" key="1">
    <source>
        <dbReference type="ARBA" id="ARBA00023015"/>
    </source>
</evidence>
<accession>A0ABY4S7G0</accession>
<reference evidence="5" key="1">
    <citation type="submission" date="2022-05" db="EMBL/GenBank/DDBJ databases">
        <title>An RpoN-dependent PEP-CTERM gene is involved in floc formation of an Aquincola tertiaricarbonis strain.</title>
        <authorList>
            <person name="Qiu D."/>
            <person name="Xia M."/>
        </authorList>
    </citation>
    <scope>NUCLEOTIDE SEQUENCE</scope>
    <source>
        <strain evidence="5">RN12</strain>
    </source>
</reference>
<dbReference type="SUPFAM" id="SSF48008">
    <property type="entry name" value="GntR ligand-binding domain-like"/>
    <property type="match status" value="1"/>
</dbReference>
<dbReference type="Gene3D" id="1.10.10.10">
    <property type="entry name" value="Winged helix-like DNA-binding domain superfamily/Winged helix DNA-binding domain"/>
    <property type="match status" value="1"/>
</dbReference>
<protein>
    <submittedName>
        <fullName evidence="5">GntR family transcriptional regulator</fullName>
    </submittedName>
</protein>
<dbReference type="InterPro" id="IPR011711">
    <property type="entry name" value="GntR_C"/>
</dbReference>
<evidence type="ECO:0000259" key="4">
    <source>
        <dbReference type="PROSITE" id="PS50949"/>
    </source>
</evidence>
<keyword evidence="6" id="KW-1185">Reference proteome</keyword>
<dbReference type="SUPFAM" id="SSF46785">
    <property type="entry name" value="Winged helix' DNA-binding domain"/>
    <property type="match status" value="1"/>
</dbReference>
<dbReference type="PANTHER" id="PTHR43537">
    <property type="entry name" value="TRANSCRIPTIONAL REGULATOR, GNTR FAMILY"/>
    <property type="match status" value="1"/>
</dbReference>
<dbReference type="Proteomes" id="UP001056201">
    <property type="component" value="Chromosome 2"/>
</dbReference>
<name>A0ABY4S7G0_AQUTE</name>
<evidence type="ECO:0000256" key="3">
    <source>
        <dbReference type="ARBA" id="ARBA00023163"/>
    </source>
</evidence>
<dbReference type="EMBL" id="CP097636">
    <property type="protein sequence ID" value="URI08605.1"/>
    <property type="molecule type" value="Genomic_DNA"/>
</dbReference>
<keyword evidence="2" id="KW-0238">DNA-binding</keyword>
<dbReference type="PROSITE" id="PS50949">
    <property type="entry name" value="HTH_GNTR"/>
    <property type="match status" value="1"/>
</dbReference>
<proteinExistence type="predicted"/>
<evidence type="ECO:0000313" key="5">
    <source>
        <dbReference type="EMBL" id="URI08605.1"/>
    </source>
</evidence>
<feature type="domain" description="HTH gntR-type" evidence="4">
    <location>
        <begin position="2"/>
        <end position="69"/>
    </location>
</feature>
<evidence type="ECO:0000256" key="2">
    <source>
        <dbReference type="ARBA" id="ARBA00023125"/>
    </source>
</evidence>
<dbReference type="SMART" id="SM00895">
    <property type="entry name" value="FCD"/>
    <property type="match status" value="1"/>
</dbReference>
<dbReference type="InterPro" id="IPR000524">
    <property type="entry name" value="Tscrpt_reg_HTH_GntR"/>
</dbReference>
<dbReference type="Pfam" id="PF07729">
    <property type="entry name" value="FCD"/>
    <property type="match status" value="1"/>
</dbReference>
<dbReference type="SMART" id="SM00345">
    <property type="entry name" value="HTH_GNTR"/>
    <property type="match status" value="1"/>
</dbReference>
<dbReference type="RefSeq" id="WP_250196827.1">
    <property type="nucleotide sequence ID" value="NZ_CP097636.1"/>
</dbReference>
<dbReference type="Pfam" id="PF00392">
    <property type="entry name" value="GntR"/>
    <property type="match status" value="1"/>
</dbReference>
<dbReference type="PRINTS" id="PR00035">
    <property type="entry name" value="HTHGNTR"/>
</dbReference>
<dbReference type="InterPro" id="IPR036388">
    <property type="entry name" value="WH-like_DNA-bd_sf"/>
</dbReference>
<keyword evidence="3" id="KW-0804">Transcription</keyword>
<dbReference type="InterPro" id="IPR036390">
    <property type="entry name" value="WH_DNA-bd_sf"/>
</dbReference>
<dbReference type="CDD" id="cd07377">
    <property type="entry name" value="WHTH_GntR"/>
    <property type="match status" value="1"/>
</dbReference>
<dbReference type="PANTHER" id="PTHR43537:SF49">
    <property type="entry name" value="TRANSCRIPTIONAL REGULATORY PROTEIN"/>
    <property type="match status" value="1"/>
</dbReference>
<keyword evidence="1" id="KW-0805">Transcription regulation</keyword>
<organism evidence="5 6">
    <name type="scientific">Aquincola tertiaricarbonis</name>
    <dbReference type="NCBI Taxonomy" id="391953"/>
    <lineage>
        <taxon>Bacteria</taxon>
        <taxon>Pseudomonadati</taxon>
        <taxon>Pseudomonadota</taxon>
        <taxon>Betaproteobacteria</taxon>
        <taxon>Burkholderiales</taxon>
        <taxon>Sphaerotilaceae</taxon>
        <taxon>Aquincola</taxon>
    </lineage>
</organism>
<evidence type="ECO:0000313" key="6">
    <source>
        <dbReference type="Proteomes" id="UP001056201"/>
    </source>
</evidence>
<dbReference type="Gene3D" id="1.20.120.530">
    <property type="entry name" value="GntR ligand-binding domain-like"/>
    <property type="match status" value="1"/>
</dbReference>
<gene>
    <name evidence="5" type="ORF">MW290_23785</name>
</gene>
<dbReference type="InterPro" id="IPR008920">
    <property type="entry name" value="TF_FadR/GntR_C"/>
</dbReference>